<dbReference type="InterPro" id="IPR036865">
    <property type="entry name" value="CRAL-TRIO_dom_sf"/>
</dbReference>
<dbReference type="InterPro" id="IPR036273">
    <property type="entry name" value="CRAL/TRIO_N_dom_sf"/>
</dbReference>
<evidence type="ECO:0000256" key="1">
    <source>
        <dbReference type="SAM" id="MobiDB-lite"/>
    </source>
</evidence>
<evidence type="ECO:0000256" key="2">
    <source>
        <dbReference type="SAM" id="Phobius"/>
    </source>
</evidence>
<feature type="region of interest" description="Disordered" evidence="1">
    <location>
        <begin position="1"/>
        <end position="44"/>
    </location>
</feature>
<feature type="domain" description="CRAL/TRIO N-terminal" evidence="3">
    <location>
        <begin position="395"/>
        <end position="420"/>
    </location>
</feature>
<feature type="compositionally biased region" description="Low complexity" evidence="1">
    <location>
        <begin position="12"/>
        <end position="23"/>
    </location>
</feature>
<feature type="domain" description="CRAL/TRIO N-terminal" evidence="3">
    <location>
        <begin position="686"/>
        <end position="711"/>
    </location>
</feature>
<proteinExistence type="predicted"/>
<dbReference type="InterPro" id="IPR001251">
    <property type="entry name" value="CRAL-TRIO_dom"/>
</dbReference>
<feature type="transmembrane region" description="Helical" evidence="2">
    <location>
        <begin position="264"/>
        <end position="283"/>
    </location>
</feature>
<dbReference type="SMART" id="SM01100">
    <property type="entry name" value="CRAL_TRIO_N"/>
    <property type="match status" value="2"/>
</dbReference>
<organism evidence="4 5">
    <name type="scientific">Durusdinium trenchii</name>
    <dbReference type="NCBI Taxonomy" id="1381693"/>
    <lineage>
        <taxon>Eukaryota</taxon>
        <taxon>Sar</taxon>
        <taxon>Alveolata</taxon>
        <taxon>Dinophyceae</taxon>
        <taxon>Suessiales</taxon>
        <taxon>Symbiodiniaceae</taxon>
        <taxon>Durusdinium</taxon>
    </lineage>
</organism>
<feature type="transmembrane region" description="Helical" evidence="2">
    <location>
        <begin position="142"/>
        <end position="161"/>
    </location>
</feature>
<reference evidence="4 5" key="1">
    <citation type="submission" date="2024-02" db="EMBL/GenBank/DDBJ databases">
        <authorList>
            <person name="Chen Y."/>
            <person name="Shah S."/>
            <person name="Dougan E. K."/>
            <person name="Thang M."/>
            <person name="Chan C."/>
        </authorList>
    </citation>
    <scope>NUCLEOTIDE SEQUENCE [LARGE SCALE GENOMIC DNA]</scope>
</reference>
<dbReference type="InterPro" id="IPR011074">
    <property type="entry name" value="CRAL/TRIO_N_dom"/>
</dbReference>
<dbReference type="SUPFAM" id="SSF46938">
    <property type="entry name" value="CRAL/TRIO N-terminal domain"/>
    <property type="match status" value="2"/>
</dbReference>
<gene>
    <name evidence="4" type="ORF">SCF082_LOCUS44139</name>
</gene>
<dbReference type="Gene3D" id="3.40.525.10">
    <property type="entry name" value="CRAL-TRIO lipid binding domain"/>
    <property type="match status" value="2"/>
</dbReference>
<evidence type="ECO:0000313" key="4">
    <source>
        <dbReference type="EMBL" id="CAK9093859.1"/>
    </source>
</evidence>
<keyword evidence="2" id="KW-0812">Transmembrane</keyword>
<feature type="transmembrane region" description="Helical" evidence="2">
    <location>
        <begin position="108"/>
        <end position="130"/>
    </location>
</feature>
<accession>A0ABP0R0V2</accession>
<dbReference type="Proteomes" id="UP001642464">
    <property type="component" value="Unassembled WGS sequence"/>
</dbReference>
<dbReference type="InterPro" id="IPR051026">
    <property type="entry name" value="PI/PC_transfer"/>
</dbReference>
<sequence>MAHSGSSRADPGTAAGVGSGSATEPGLDAQEWMQSLGGLPGRVATGELDGGRDLAGSVNGESYFEGESRLDGEETVLTDQAPRGGDNSAQTIALSESQLRSRRREFRFMTLVLLVEIGDTAYDLGAFVLFELDRQPGFDVLFARLYLACVVLATLASTILIRSRWLALRDIRKEIWSRKVLVKKKIRAGAKIDDAASKYRSRKISPVESGVESEAVASKFEDPSASRIQTNEKLEPALKDACEKHPEMEIAELQRRKRILQGNFVVAICKDLAILILSVYRIWAMKHAFDADFRSCMVDPSAVFFDCASLALIALFSQVVLSAMMVSFRLSHGREWIAISDQIISAQGDLVKQAMMSKSVLDDFTDIEEAEVNLVVALRNLLGAEITRHPTGVLGDVNLLRFVRASDGDVFRALEMVRKMLEARERHGVGAMLEQILEQDMAYTDIPNAEKFSKCLKWGMTVSVCSTSGLAFNIFEAPRPAIRGLGSDDFSWDDFLRCHLWCFEIQRLILDKLCLTEKRMVMPVSLWDAKKAPETKWVHFMKLMQFGVRLSPAYAEMCPGTVKHIAVANVGAMALKAYKLTSKLFSKEVQDKVILFGDTDEDRDKFTNMFPASCVPKTMGGNLEINGDPTCAVSSKTPISHYLGRHSELDLFIEVPSEQVELVKSLEDAIFADCPEARRLPHHVVGHVNLLRFLREENLNLAKAKATFLKTLEWRDQVGITATAQKLLEENLSVTSFPETVRLLCAWRETAPLGFDRSKGLVINFMFIAQARKVSQQFPSVDDFVKHRLVWDEFCAIILDKLSLAVRRVVALRNVMPVDGAAHNLPTLFPYLIESLLVTRKRYPQRSEGPVLFKVNAVVLGLYRKLISPALPSKIRARLVMVPAGRKGQEELASLVGGAVNIPRFLGGKNHIMRAVDDHNIRATWDRMPGAFLSPKEILEHFTLTEN</sequence>
<keyword evidence="2" id="KW-1133">Transmembrane helix</keyword>
<keyword evidence="5" id="KW-1185">Reference proteome</keyword>
<dbReference type="SUPFAM" id="SSF52087">
    <property type="entry name" value="CRAL/TRIO domain"/>
    <property type="match status" value="1"/>
</dbReference>
<evidence type="ECO:0000259" key="3">
    <source>
        <dbReference type="SMART" id="SM01100"/>
    </source>
</evidence>
<dbReference type="Pfam" id="PF00650">
    <property type="entry name" value="CRAL_TRIO"/>
    <property type="match status" value="1"/>
</dbReference>
<dbReference type="PANTHER" id="PTHR45657:SF1">
    <property type="entry name" value="CRAL-TRIO DOMAIN-CONTAINING PROTEIN YKL091C-RELATED"/>
    <property type="match status" value="1"/>
</dbReference>
<name>A0ABP0R0V2_9DINO</name>
<dbReference type="PANTHER" id="PTHR45657">
    <property type="entry name" value="CRAL-TRIO DOMAIN-CONTAINING PROTEIN YKL091C-RELATED"/>
    <property type="match status" value="1"/>
</dbReference>
<keyword evidence="2" id="KW-0472">Membrane</keyword>
<evidence type="ECO:0000313" key="5">
    <source>
        <dbReference type="Proteomes" id="UP001642464"/>
    </source>
</evidence>
<dbReference type="EMBL" id="CAXAMM010040532">
    <property type="protein sequence ID" value="CAK9093859.1"/>
    <property type="molecule type" value="Genomic_DNA"/>
</dbReference>
<comment type="caution">
    <text evidence="4">The sequence shown here is derived from an EMBL/GenBank/DDBJ whole genome shotgun (WGS) entry which is preliminary data.</text>
</comment>
<protein>
    <recommendedName>
        <fullName evidence="3">CRAL/TRIO N-terminal domain-containing protein</fullName>
    </recommendedName>
</protein>